<evidence type="ECO:0000256" key="1">
    <source>
        <dbReference type="ARBA" id="ARBA00022741"/>
    </source>
</evidence>
<dbReference type="InterPro" id="IPR002197">
    <property type="entry name" value="HTH_Fis"/>
</dbReference>
<dbReference type="EMBL" id="CP001147">
    <property type="protein sequence ID" value="ACI20997.1"/>
    <property type="molecule type" value="Genomic_DNA"/>
</dbReference>
<dbReference type="PRINTS" id="PR01590">
    <property type="entry name" value="HTHFIS"/>
</dbReference>
<dbReference type="GO" id="GO:0001216">
    <property type="term" value="F:DNA-binding transcription activator activity"/>
    <property type="evidence" value="ECO:0000318"/>
    <property type="project" value="GO_Central"/>
</dbReference>
<dbReference type="PANTHER" id="PTHR32071">
    <property type="entry name" value="TRANSCRIPTIONAL REGULATORY PROTEIN"/>
    <property type="match status" value="1"/>
</dbReference>
<keyword evidence="4" id="KW-0804">Transcription</keyword>
<dbReference type="PROSITE" id="PS50045">
    <property type="entry name" value="SIGMA54_INTERACT_4"/>
    <property type="match status" value="1"/>
</dbReference>
<dbReference type="GO" id="GO:0000160">
    <property type="term" value="P:phosphorelay signal transduction system"/>
    <property type="evidence" value="ECO:0007669"/>
    <property type="project" value="InterPro"/>
</dbReference>
<dbReference type="Gene3D" id="3.40.50.300">
    <property type="entry name" value="P-loop containing nucleotide triphosphate hydrolases"/>
    <property type="match status" value="1"/>
</dbReference>
<reference evidence="10" key="1">
    <citation type="submission" date="2008-08" db="EMBL/GenBank/DDBJ databases">
        <title>The complete genome sequence of Thermodesulfovibrio yellowstonii strain ATCC 51303 / DSM 11347 / YP87.</title>
        <authorList>
            <person name="Dodson R.J."/>
            <person name="Durkin A.S."/>
            <person name="Wu M."/>
            <person name="Eisen J."/>
            <person name="Sutton G."/>
        </authorList>
    </citation>
    <scope>NUCLEOTIDE SEQUENCE [LARGE SCALE GENOMIC DNA]</scope>
    <source>
        <strain evidence="10">ATCC 51303 / DSM 11347 / YP87</strain>
    </source>
</reference>
<dbReference type="SUPFAM" id="SSF52172">
    <property type="entry name" value="CheY-like"/>
    <property type="match status" value="1"/>
</dbReference>
<dbReference type="Pfam" id="PF25601">
    <property type="entry name" value="AAA_lid_14"/>
    <property type="match status" value="1"/>
</dbReference>
<dbReference type="PATRIC" id="fig|289376.4.peg.735"/>
<evidence type="ECO:0000256" key="3">
    <source>
        <dbReference type="ARBA" id="ARBA00023015"/>
    </source>
</evidence>
<dbReference type="Gene3D" id="3.40.50.2300">
    <property type="match status" value="1"/>
</dbReference>
<gene>
    <name evidence="9" type="ordered locus">THEYE_A0743</name>
</gene>
<accession>B5YK20</accession>
<dbReference type="SUPFAM" id="SSF46689">
    <property type="entry name" value="Homeodomain-like"/>
    <property type="match status" value="1"/>
</dbReference>
<dbReference type="InterPro" id="IPR025944">
    <property type="entry name" value="Sigma_54_int_dom_CS"/>
</dbReference>
<evidence type="ECO:0000256" key="5">
    <source>
        <dbReference type="PROSITE-ProRule" id="PRU00169"/>
    </source>
</evidence>
<dbReference type="InterPro" id="IPR002078">
    <property type="entry name" value="Sigma_54_int"/>
</dbReference>
<protein>
    <submittedName>
        <fullName evidence="9">Response regulator HsfA</fullName>
    </submittedName>
</protein>
<dbReference type="InterPro" id="IPR025662">
    <property type="entry name" value="Sigma_54_int_dom_ATP-bd_1"/>
</dbReference>
<dbReference type="SMART" id="SM00382">
    <property type="entry name" value="AAA"/>
    <property type="match status" value="1"/>
</dbReference>
<dbReference type="GO" id="GO:0032993">
    <property type="term" value="C:protein-DNA complex"/>
    <property type="evidence" value="ECO:0000318"/>
    <property type="project" value="GO_Central"/>
</dbReference>
<sequence>MIKVLVIDDEKITLKNLEHVLKKEGYDVTGTDSGVEALKLIEKQEFDIVLTDIKMEKVDGFEILRKCKALYPDTEVIMITGYATVENAVTAMKQGAFYYIAKPFKLDIIRKIILEASEKVKLKKEVKQLRQQLDFHEKVNIITQNSKMLKLLEIARQIAPTDCNVLITGESGTGKELFARYIHLNSLRKKGPFLAVNCGAFSEELLSNELFGHEKGAFTGANALKKGLIEMASSGSLFLDEITEMSLTMQAKLLRVIQEREFFRLGATEPIKVDVRFIAATNRDIKEEVKNGKFREDLYYRLNVVNIEIPPLRERKDDIPLLVAYFSKKYSLLMKKEITGVSEEAINLLVNYEYPGNVRELENIIERAVVLCNSSQIDVEHLPQDLKELKIEVFTKKEGKFMSLEELEKEYIKWILREVGNNKTVAAQILGIDRVSLWRKLKNYGIEN</sequence>
<dbReference type="PROSITE" id="PS00688">
    <property type="entry name" value="SIGMA54_INTERACT_3"/>
    <property type="match status" value="1"/>
</dbReference>
<dbReference type="InterPro" id="IPR027417">
    <property type="entry name" value="P-loop_NTPase"/>
</dbReference>
<dbReference type="PROSITE" id="PS00675">
    <property type="entry name" value="SIGMA54_INTERACT_1"/>
    <property type="match status" value="1"/>
</dbReference>
<evidence type="ECO:0000256" key="2">
    <source>
        <dbReference type="ARBA" id="ARBA00022840"/>
    </source>
</evidence>
<dbReference type="InterPro" id="IPR001789">
    <property type="entry name" value="Sig_transdc_resp-reg_receiver"/>
</dbReference>
<keyword evidence="2" id="KW-0067">ATP-binding</keyword>
<evidence type="ECO:0000259" key="8">
    <source>
        <dbReference type="PROSITE" id="PS50110"/>
    </source>
</evidence>
<dbReference type="RefSeq" id="WP_012545725.1">
    <property type="nucleotide sequence ID" value="NC_011296.1"/>
</dbReference>
<dbReference type="SMART" id="SM00448">
    <property type="entry name" value="REC"/>
    <property type="match status" value="1"/>
</dbReference>
<dbReference type="OrthoDB" id="9802354at2"/>
<evidence type="ECO:0000256" key="4">
    <source>
        <dbReference type="ARBA" id="ARBA00023163"/>
    </source>
</evidence>
<dbReference type="InParanoid" id="B5YK20"/>
<dbReference type="Gene3D" id="1.10.8.60">
    <property type="match status" value="1"/>
</dbReference>
<name>B5YK20_THEYD</name>
<dbReference type="EnsemblBacteria" id="ACI20997">
    <property type="protein sequence ID" value="ACI20997"/>
    <property type="gene ID" value="THEYE_A0743"/>
</dbReference>
<evidence type="ECO:0000259" key="7">
    <source>
        <dbReference type="PROSITE" id="PS50045"/>
    </source>
</evidence>
<dbReference type="KEGG" id="tye:THEYE_A0743"/>
<dbReference type="GO" id="GO:0045893">
    <property type="term" value="P:positive regulation of DNA-templated transcription"/>
    <property type="evidence" value="ECO:0000318"/>
    <property type="project" value="GO_Central"/>
</dbReference>
<dbReference type="HOGENOM" id="CLU_000445_0_6_0"/>
<feature type="domain" description="Sigma-54 factor interaction" evidence="7">
    <location>
        <begin position="141"/>
        <end position="370"/>
    </location>
</feature>
<dbReference type="Gene3D" id="1.10.10.60">
    <property type="entry name" value="Homeodomain-like"/>
    <property type="match status" value="1"/>
</dbReference>
<feature type="modified residue" description="4-aspartylphosphate" evidence="5">
    <location>
        <position position="52"/>
    </location>
</feature>
<dbReference type="FunFam" id="3.40.50.300:FF:000006">
    <property type="entry name" value="DNA-binding transcriptional regulator NtrC"/>
    <property type="match status" value="1"/>
</dbReference>
<keyword evidence="3" id="KW-0805">Transcription regulation</keyword>
<dbReference type="SUPFAM" id="SSF52540">
    <property type="entry name" value="P-loop containing nucleoside triphosphate hydrolases"/>
    <property type="match status" value="1"/>
</dbReference>
<dbReference type="CDD" id="cd00009">
    <property type="entry name" value="AAA"/>
    <property type="match status" value="1"/>
</dbReference>
<dbReference type="PANTHER" id="PTHR32071:SF119">
    <property type="entry name" value="SIGMA L-DEPENDENT TRANSCRIPTIONAL REGULATOR YPLP-RELATED"/>
    <property type="match status" value="1"/>
</dbReference>
<dbReference type="GO" id="GO:0005524">
    <property type="term" value="F:ATP binding"/>
    <property type="evidence" value="ECO:0007669"/>
    <property type="project" value="UniProtKB-KW"/>
</dbReference>
<evidence type="ECO:0000313" key="9">
    <source>
        <dbReference type="EMBL" id="ACI20997.1"/>
    </source>
</evidence>
<dbReference type="PROSITE" id="PS50110">
    <property type="entry name" value="RESPONSE_REGULATORY"/>
    <property type="match status" value="1"/>
</dbReference>
<dbReference type="InterPro" id="IPR011006">
    <property type="entry name" value="CheY-like_superfamily"/>
</dbReference>
<keyword evidence="6" id="KW-0175">Coiled coil</keyword>
<keyword evidence="5" id="KW-0597">Phosphoprotein</keyword>
<proteinExistence type="predicted"/>
<dbReference type="STRING" id="289376.THEYE_A0743"/>
<dbReference type="eggNOG" id="COG2204">
    <property type="taxonomic scope" value="Bacteria"/>
</dbReference>
<dbReference type="Pfam" id="PF00072">
    <property type="entry name" value="Response_reg"/>
    <property type="match status" value="1"/>
</dbReference>
<evidence type="ECO:0000256" key="6">
    <source>
        <dbReference type="SAM" id="Coils"/>
    </source>
</evidence>
<feature type="domain" description="Response regulatory" evidence="8">
    <location>
        <begin position="3"/>
        <end position="117"/>
    </location>
</feature>
<feature type="coiled-coil region" evidence="6">
    <location>
        <begin position="112"/>
        <end position="139"/>
    </location>
</feature>
<dbReference type="GO" id="GO:0000987">
    <property type="term" value="F:cis-regulatory region sequence-specific DNA binding"/>
    <property type="evidence" value="ECO:0000318"/>
    <property type="project" value="GO_Central"/>
</dbReference>
<dbReference type="Pfam" id="PF00158">
    <property type="entry name" value="Sigma54_activat"/>
    <property type="match status" value="1"/>
</dbReference>
<dbReference type="InterPro" id="IPR003593">
    <property type="entry name" value="AAA+_ATPase"/>
</dbReference>
<dbReference type="AlphaFoldDB" id="B5YK20"/>
<organism evidence="9 10">
    <name type="scientific">Thermodesulfovibrio yellowstonii (strain ATCC 51303 / DSM 11347 / YP87)</name>
    <dbReference type="NCBI Taxonomy" id="289376"/>
    <lineage>
        <taxon>Bacteria</taxon>
        <taxon>Pseudomonadati</taxon>
        <taxon>Nitrospirota</taxon>
        <taxon>Thermodesulfovibrionia</taxon>
        <taxon>Thermodesulfovibrionales</taxon>
        <taxon>Thermodesulfovibrionaceae</taxon>
        <taxon>Thermodesulfovibrio</taxon>
    </lineage>
</organism>
<dbReference type="Proteomes" id="UP000000718">
    <property type="component" value="Chromosome"/>
</dbReference>
<evidence type="ECO:0000313" key="10">
    <source>
        <dbReference type="Proteomes" id="UP000000718"/>
    </source>
</evidence>
<dbReference type="InterPro" id="IPR009057">
    <property type="entry name" value="Homeodomain-like_sf"/>
</dbReference>
<keyword evidence="1" id="KW-0547">Nucleotide-binding</keyword>
<dbReference type="InterPro" id="IPR058031">
    <property type="entry name" value="AAA_lid_NorR"/>
</dbReference>
<reference evidence="9 10" key="2">
    <citation type="journal article" date="2015" name="Genome Announc.">
        <title>Genome Sequence of the Sulfate-Reducing Thermophilic Bacterium Thermodesulfovibrio yellowstonii Strain DSM 11347T (Phylum Nitrospirae).</title>
        <authorList>
            <person name="Bhatnagar S."/>
            <person name="Badger J.H."/>
            <person name="Madupu R."/>
            <person name="Khouri H.M."/>
            <person name="O'Connor E.M."/>
            <person name="Robb F.T."/>
            <person name="Ward N.L."/>
            <person name="Eisen J.A."/>
        </authorList>
    </citation>
    <scope>NUCLEOTIDE SEQUENCE [LARGE SCALE GENOMIC DNA]</scope>
    <source>
        <strain evidence="10">ATCC 51303 / DSM 11347 / YP87</strain>
    </source>
</reference>
<dbReference type="Pfam" id="PF02954">
    <property type="entry name" value="HTH_8"/>
    <property type="match status" value="1"/>
</dbReference>
<keyword evidence="10" id="KW-1185">Reference proteome</keyword>